<evidence type="ECO:0000313" key="1">
    <source>
        <dbReference type="EMBL" id="KAI4367588.1"/>
    </source>
</evidence>
<protein>
    <submittedName>
        <fullName evidence="1">Uncharacterized protein</fullName>
    </submittedName>
</protein>
<reference evidence="2" key="1">
    <citation type="journal article" date="2023" name="Front. Plant Sci.">
        <title>Chromosomal-level genome assembly of Melastoma candidum provides insights into trichome evolution.</title>
        <authorList>
            <person name="Zhong Y."/>
            <person name="Wu W."/>
            <person name="Sun C."/>
            <person name="Zou P."/>
            <person name="Liu Y."/>
            <person name="Dai S."/>
            <person name="Zhou R."/>
        </authorList>
    </citation>
    <scope>NUCLEOTIDE SEQUENCE [LARGE SCALE GENOMIC DNA]</scope>
</reference>
<dbReference type="EMBL" id="CM042885">
    <property type="protein sequence ID" value="KAI4367588.1"/>
    <property type="molecule type" value="Genomic_DNA"/>
</dbReference>
<keyword evidence="2" id="KW-1185">Reference proteome</keyword>
<proteinExistence type="predicted"/>
<comment type="caution">
    <text evidence="1">The sequence shown here is derived from an EMBL/GenBank/DDBJ whole genome shotgun (WGS) entry which is preliminary data.</text>
</comment>
<accession>A0ACB9QLE9</accession>
<organism evidence="1 2">
    <name type="scientific">Melastoma candidum</name>
    <dbReference type="NCBI Taxonomy" id="119954"/>
    <lineage>
        <taxon>Eukaryota</taxon>
        <taxon>Viridiplantae</taxon>
        <taxon>Streptophyta</taxon>
        <taxon>Embryophyta</taxon>
        <taxon>Tracheophyta</taxon>
        <taxon>Spermatophyta</taxon>
        <taxon>Magnoliopsida</taxon>
        <taxon>eudicotyledons</taxon>
        <taxon>Gunneridae</taxon>
        <taxon>Pentapetalae</taxon>
        <taxon>rosids</taxon>
        <taxon>malvids</taxon>
        <taxon>Myrtales</taxon>
        <taxon>Melastomataceae</taxon>
        <taxon>Melastomatoideae</taxon>
        <taxon>Melastomateae</taxon>
        <taxon>Melastoma</taxon>
    </lineage>
</organism>
<gene>
    <name evidence="1" type="ORF">MLD38_023310</name>
</gene>
<evidence type="ECO:0000313" key="2">
    <source>
        <dbReference type="Proteomes" id="UP001057402"/>
    </source>
</evidence>
<sequence length="186" mass="20531">MIEPTEQPQDITGYNDNYEVETAEDEQEEEWLNLSLGSSSTSTTGDPKSPASPFSGKVFPCNFCMRKFYSSQALGGHQNAHKRERGAARKYQSQRIMSMIVNAPVMRSLGVRPHSLLCKSTKSTKEGAGAMVARIGEACMASAVGWTPVRVEDKSNRLWLGSFRLDPPRQINPPSGPLQIDLSLRL</sequence>
<name>A0ACB9QLE9_9MYRT</name>
<dbReference type="Proteomes" id="UP001057402">
    <property type="component" value="Chromosome 6"/>
</dbReference>